<protein>
    <submittedName>
        <fullName evidence="2">Cys-tRNA(Pro) deacylase, prolyl-tRNA editing enzyme YbaK/EbsC</fullName>
    </submittedName>
</protein>
<reference evidence="3" key="1">
    <citation type="submission" date="2016-10" db="EMBL/GenBank/DDBJ databases">
        <authorList>
            <person name="Varghese N."/>
            <person name="Submissions S."/>
        </authorList>
    </citation>
    <scope>NUCLEOTIDE SEQUENCE [LARGE SCALE GENOMIC DNA]</scope>
    <source>
        <strain evidence="3">DSM 22619</strain>
    </source>
</reference>
<dbReference type="Proteomes" id="UP000198528">
    <property type="component" value="Unassembled WGS sequence"/>
</dbReference>
<dbReference type="InterPro" id="IPR036754">
    <property type="entry name" value="YbaK/aa-tRNA-synt-asso_dom_sf"/>
</dbReference>
<evidence type="ECO:0000313" key="2">
    <source>
        <dbReference type="EMBL" id="SDC01631.1"/>
    </source>
</evidence>
<dbReference type="AlphaFoldDB" id="A0A1G6I5A1"/>
<proteinExistence type="predicted"/>
<dbReference type="CDD" id="cd04333">
    <property type="entry name" value="ProX_deacylase"/>
    <property type="match status" value="1"/>
</dbReference>
<accession>A0A1G6I5A1</accession>
<dbReference type="RefSeq" id="WP_090844733.1">
    <property type="nucleotide sequence ID" value="NZ_FMZL01000002.1"/>
</dbReference>
<feature type="domain" description="YbaK/aminoacyl-tRNA synthetase-associated" evidence="1">
    <location>
        <begin position="26"/>
        <end position="140"/>
    </location>
</feature>
<evidence type="ECO:0000313" key="3">
    <source>
        <dbReference type="Proteomes" id="UP000198528"/>
    </source>
</evidence>
<keyword evidence="3" id="KW-1185">Reference proteome</keyword>
<sequence>MSAESTRAYLARYGLDEKIITYDVLTATVEQAAEASGLEPGQIGKTMAFDVDGDAVLVVCAGDAKVWNSAFKRQFHTKPTFVKPEELEERVGHPMGGVCPFDVKPGVKCYLDVSIRRYNFVRPAAGSENTGVDTTMEELEQASHSLGWVDVCKGWREE</sequence>
<dbReference type="SUPFAM" id="SSF55826">
    <property type="entry name" value="YbaK/ProRS associated domain"/>
    <property type="match status" value="1"/>
</dbReference>
<dbReference type="PANTHER" id="PTHR30411:SF1">
    <property type="entry name" value="CYTOPLASMIC PROTEIN"/>
    <property type="match status" value="1"/>
</dbReference>
<dbReference type="Pfam" id="PF04073">
    <property type="entry name" value="tRNA_edit"/>
    <property type="match status" value="1"/>
</dbReference>
<evidence type="ECO:0000259" key="1">
    <source>
        <dbReference type="Pfam" id="PF04073"/>
    </source>
</evidence>
<dbReference type="GO" id="GO:0002161">
    <property type="term" value="F:aminoacyl-tRNA deacylase activity"/>
    <property type="evidence" value="ECO:0007669"/>
    <property type="project" value="InterPro"/>
</dbReference>
<dbReference type="PANTHER" id="PTHR30411">
    <property type="entry name" value="CYTOPLASMIC PROTEIN"/>
    <property type="match status" value="1"/>
</dbReference>
<dbReference type="EMBL" id="FMZL01000002">
    <property type="protein sequence ID" value="SDC01631.1"/>
    <property type="molecule type" value="Genomic_DNA"/>
</dbReference>
<dbReference type="STRING" id="604330.SAMN04489857_0207"/>
<dbReference type="InterPro" id="IPR007214">
    <property type="entry name" value="YbaK/aa-tRNA-synth-assoc-dom"/>
</dbReference>
<gene>
    <name evidence="2" type="ORF">SAMN04487824_10219</name>
</gene>
<dbReference type="Gene3D" id="3.90.960.10">
    <property type="entry name" value="YbaK/aminoacyl-tRNA synthetase-associated domain"/>
    <property type="match status" value="1"/>
</dbReference>
<organism evidence="2 3">
    <name type="scientific">Parafannyhessea umbonata</name>
    <dbReference type="NCBI Taxonomy" id="604330"/>
    <lineage>
        <taxon>Bacteria</taxon>
        <taxon>Bacillati</taxon>
        <taxon>Actinomycetota</taxon>
        <taxon>Coriobacteriia</taxon>
        <taxon>Coriobacteriales</taxon>
        <taxon>Atopobiaceae</taxon>
        <taxon>Parafannyhessea</taxon>
    </lineage>
</organism>
<name>A0A1G6I5A1_9ACTN</name>